<reference evidence="2" key="1">
    <citation type="submission" date="2008-02" db="EMBL/GenBank/DDBJ databases">
        <title>Complete sequence of Yersinia pseudotuberculosis YPIII.</title>
        <authorList>
            <consortium name="US DOE Joint Genome Institute"/>
            <person name="Challacombe J.F."/>
            <person name="Bruce D."/>
            <person name="Detter J.C."/>
            <person name="Green L."/>
            <person name="Land M."/>
            <person name="Munk C."/>
            <person name="Lindler L.E."/>
            <person name="Nikolich M.P."/>
            <person name="Brettin T."/>
        </authorList>
    </citation>
    <scope>NUCLEOTIDE SEQUENCE</scope>
    <source>
        <strain evidence="2">YPIII</strain>
    </source>
</reference>
<accession>A0A0H3B326</accession>
<dbReference type="EMBL" id="CP000950">
    <property type="protein sequence ID" value="ACA67581.1"/>
    <property type="molecule type" value="Genomic_DNA"/>
</dbReference>
<proteinExistence type="predicted"/>
<evidence type="ECO:0000313" key="2">
    <source>
        <dbReference type="EMBL" id="ACA67581.1"/>
    </source>
</evidence>
<dbReference type="AlphaFoldDB" id="A0A0H3B326"/>
<evidence type="ECO:0000256" key="1">
    <source>
        <dbReference type="SAM" id="Phobius"/>
    </source>
</evidence>
<name>A0A0H3B326_YERPY</name>
<feature type="transmembrane region" description="Helical" evidence="1">
    <location>
        <begin position="6"/>
        <end position="27"/>
    </location>
</feature>
<keyword evidence="1" id="KW-1133">Transmembrane helix</keyword>
<keyword evidence="1" id="KW-0472">Membrane</keyword>
<sequence>MNTDWVAQAAFFIAYLIFYAQIIDVAAHAPVA</sequence>
<dbReference type="KEGG" id="ypy:YPK_1283"/>
<organism evidence="2">
    <name type="scientific">Yersinia pseudotuberculosis serotype O:3 (strain YPIII)</name>
    <dbReference type="NCBI Taxonomy" id="502800"/>
    <lineage>
        <taxon>Bacteria</taxon>
        <taxon>Pseudomonadati</taxon>
        <taxon>Pseudomonadota</taxon>
        <taxon>Gammaproteobacteria</taxon>
        <taxon>Enterobacterales</taxon>
        <taxon>Yersiniaceae</taxon>
        <taxon>Yersinia</taxon>
    </lineage>
</organism>
<protein>
    <submittedName>
        <fullName evidence="2">Uncharacterized protein</fullName>
    </submittedName>
</protein>
<gene>
    <name evidence="2" type="ordered locus">YPK_1283</name>
</gene>
<keyword evidence="1" id="KW-0812">Transmembrane</keyword>